<feature type="transmembrane region" description="Helical" evidence="1">
    <location>
        <begin position="12"/>
        <end position="33"/>
    </location>
</feature>
<organism evidence="2 3">
    <name type="scientific">Paraburkholderia pallida</name>
    <dbReference type="NCBI Taxonomy" id="2547399"/>
    <lineage>
        <taxon>Bacteria</taxon>
        <taxon>Pseudomonadati</taxon>
        <taxon>Pseudomonadota</taxon>
        <taxon>Betaproteobacteria</taxon>
        <taxon>Burkholderiales</taxon>
        <taxon>Burkholderiaceae</taxon>
        <taxon>Paraburkholderia</taxon>
    </lineage>
</organism>
<dbReference type="Proteomes" id="UP000295727">
    <property type="component" value="Chromosome 4"/>
</dbReference>
<keyword evidence="1" id="KW-1133">Transmembrane helix</keyword>
<evidence type="ECO:0000313" key="2">
    <source>
        <dbReference type="EMBL" id="QBR03311.1"/>
    </source>
</evidence>
<keyword evidence="3" id="KW-1185">Reference proteome</keyword>
<gene>
    <name evidence="2" type="ORF">E1956_39895</name>
</gene>
<dbReference type="RefSeq" id="WP_134758808.1">
    <property type="nucleotide sequence ID" value="NZ_CP038151.1"/>
</dbReference>
<protein>
    <submittedName>
        <fullName evidence="2">Uncharacterized protein</fullName>
    </submittedName>
</protein>
<dbReference type="OrthoDB" id="9008652at2"/>
<dbReference type="KEGG" id="ppai:E1956_39895"/>
<dbReference type="EMBL" id="CP038151">
    <property type="protein sequence ID" value="QBR03311.1"/>
    <property type="molecule type" value="Genomic_DNA"/>
</dbReference>
<proteinExistence type="predicted"/>
<dbReference type="AlphaFoldDB" id="A0A4P7D3B2"/>
<evidence type="ECO:0000313" key="3">
    <source>
        <dbReference type="Proteomes" id="UP000295727"/>
    </source>
</evidence>
<keyword evidence="1" id="KW-0812">Transmembrane</keyword>
<sequence length="74" mass="7739">MTNRQRPREHIAALALGVVLGLVAVAAGAGLWLHSVQSGPQANAGDQSASVAAILFGVFLAICAGHEIWRRKTH</sequence>
<evidence type="ECO:0000256" key="1">
    <source>
        <dbReference type="SAM" id="Phobius"/>
    </source>
</evidence>
<name>A0A4P7D3B2_9BURK</name>
<keyword evidence="1" id="KW-0472">Membrane</keyword>
<accession>A0A4P7D3B2</accession>
<reference evidence="2 3" key="1">
    <citation type="submission" date="2019-03" db="EMBL/GenBank/DDBJ databases">
        <title>Paraburkholderia sp. 7MH5, isolated from subtropical forest soil.</title>
        <authorList>
            <person name="Gao Z.-H."/>
            <person name="Qiu L.-H."/>
        </authorList>
    </citation>
    <scope>NUCLEOTIDE SEQUENCE [LARGE SCALE GENOMIC DNA]</scope>
    <source>
        <strain evidence="2 3">7MH5</strain>
    </source>
</reference>
<feature type="transmembrane region" description="Helical" evidence="1">
    <location>
        <begin position="48"/>
        <end position="69"/>
    </location>
</feature>